<gene>
    <name evidence="1" type="ORF">PVK06_030644</name>
</gene>
<organism evidence="1 2">
    <name type="scientific">Gossypium arboreum</name>
    <name type="common">Tree cotton</name>
    <name type="synonym">Gossypium nanking</name>
    <dbReference type="NCBI Taxonomy" id="29729"/>
    <lineage>
        <taxon>Eukaryota</taxon>
        <taxon>Viridiplantae</taxon>
        <taxon>Streptophyta</taxon>
        <taxon>Embryophyta</taxon>
        <taxon>Tracheophyta</taxon>
        <taxon>Spermatophyta</taxon>
        <taxon>Magnoliopsida</taxon>
        <taxon>eudicotyledons</taxon>
        <taxon>Gunneridae</taxon>
        <taxon>Pentapetalae</taxon>
        <taxon>rosids</taxon>
        <taxon>malvids</taxon>
        <taxon>Malvales</taxon>
        <taxon>Malvaceae</taxon>
        <taxon>Malvoideae</taxon>
        <taxon>Gossypium</taxon>
    </lineage>
</organism>
<proteinExistence type="predicted"/>
<accession>A0ABR0NNV1</accession>
<protein>
    <submittedName>
        <fullName evidence="1">Uncharacterized protein</fullName>
    </submittedName>
</protein>
<comment type="caution">
    <text evidence="1">The sequence shown here is derived from an EMBL/GenBank/DDBJ whole genome shotgun (WGS) entry which is preliminary data.</text>
</comment>
<keyword evidence="2" id="KW-1185">Reference proteome</keyword>
<reference evidence="1 2" key="1">
    <citation type="submission" date="2023-03" db="EMBL/GenBank/DDBJ databases">
        <title>WGS of Gossypium arboreum.</title>
        <authorList>
            <person name="Yu D."/>
        </authorList>
    </citation>
    <scope>NUCLEOTIDE SEQUENCE [LARGE SCALE GENOMIC DNA]</scope>
    <source>
        <tissue evidence="1">Leaf</tissue>
    </source>
</reference>
<dbReference type="InterPro" id="IPR036649">
    <property type="entry name" value="Pyrophosphatase_sf"/>
</dbReference>
<evidence type="ECO:0000313" key="1">
    <source>
        <dbReference type="EMBL" id="KAK5803007.1"/>
    </source>
</evidence>
<name>A0ABR0NNV1_GOSAR</name>
<evidence type="ECO:0000313" key="2">
    <source>
        <dbReference type="Proteomes" id="UP001358586"/>
    </source>
</evidence>
<dbReference type="Gene3D" id="3.90.80.10">
    <property type="entry name" value="Inorganic pyrophosphatase"/>
    <property type="match status" value="1"/>
</dbReference>
<dbReference type="Proteomes" id="UP001358586">
    <property type="component" value="Chromosome 9"/>
</dbReference>
<sequence length="88" mass="9448">MSYTLSYENSLSVCLSLSAAAARVGDSSTVAASSCLLLNALFAIYNLQIPPMHDVPLHLRDAVSNFTVEILKEPSAKMDVATDEPHSH</sequence>
<dbReference type="EMBL" id="JARKNE010000009">
    <property type="protein sequence ID" value="KAK5803007.1"/>
    <property type="molecule type" value="Genomic_DNA"/>
</dbReference>